<keyword evidence="18" id="KW-0175">Coiled coil</keyword>
<dbReference type="SMART" id="SM00739">
    <property type="entry name" value="KOW"/>
    <property type="match status" value="1"/>
</dbReference>
<evidence type="ECO:0000259" key="19">
    <source>
        <dbReference type="PROSITE" id="PS50102"/>
    </source>
</evidence>
<evidence type="ECO:0000256" key="11">
    <source>
        <dbReference type="ARBA" id="ARBA00022859"/>
    </source>
</evidence>
<dbReference type="Pfam" id="PF07292">
    <property type="entry name" value="NID"/>
    <property type="match status" value="2"/>
</dbReference>
<evidence type="ECO:0000256" key="12">
    <source>
        <dbReference type="ARBA" id="ARBA00022980"/>
    </source>
</evidence>
<dbReference type="FunFam" id="2.30.30.770:FF:000001">
    <property type="entry name" value="60S ribosomal protein L27"/>
    <property type="match status" value="1"/>
</dbReference>
<keyword evidence="12" id="KW-0689">Ribosomal protein</keyword>
<dbReference type="Gene3D" id="2.30.30.770">
    <property type="match status" value="1"/>
</dbReference>
<evidence type="ECO:0000256" key="2">
    <source>
        <dbReference type="ARBA" id="ARBA00004123"/>
    </source>
</evidence>
<keyword evidence="21" id="KW-1185">Reference proteome</keyword>
<dbReference type="PROSITE" id="PS50102">
    <property type="entry name" value="RRM"/>
    <property type="match status" value="1"/>
</dbReference>
<keyword evidence="14" id="KW-0687">Ribonucleoprotein</keyword>
<dbReference type="GO" id="GO:0005615">
    <property type="term" value="C:extracellular space"/>
    <property type="evidence" value="ECO:0007669"/>
    <property type="project" value="UniProtKB-ARBA"/>
</dbReference>
<evidence type="ECO:0000256" key="1">
    <source>
        <dbReference type="ARBA" id="ARBA00002814"/>
    </source>
</evidence>
<evidence type="ECO:0000256" key="10">
    <source>
        <dbReference type="ARBA" id="ARBA00022588"/>
    </source>
</evidence>
<dbReference type="Pfam" id="PF01777">
    <property type="entry name" value="Ribosomal_L27e"/>
    <property type="match status" value="1"/>
</dbReference>
<dbReference type="PANTHER" id="PTHR15225">
    <property type="entry name" value="INTERFERON-INDUCED PROTEIN 35/NMI N-MYC/STAT INTERACTING PROTEIN"/>
    <property type="match status" value="1"/>
</dbReference>
<evidence type="ECO:0000256" key="4">
    <source>
        <dbReference type="ARBA" id="ARBA00004514"/>
    </source>
</evidence>
<dbReference type="SUPFAM" id="SSF54928">
    <property type="entry name" value="RNA-binding domain, RBD"/>
    <property type="match status" value="1"/>
</dbReference>
<dbReference type="GO" id="GO:0005791">
    <property type="term" value="C:rough endoplasmic reticulum"/>
    <property type="evidence" value="ECO:0007669"/>
    <property type="project" value="UniProtKB-SubCell"/>
</dbReference>
<comment type="similarity">
    <text evidence="7">Belongs to the NMI family.</text>
</comment>
<dbReference type="FunFam" id="3.30.70.330:FF:000300">
    <property type="entry name" value="Interferon-induced protein 35"/>
    <property type="match status" value="1"/>
</dbReference>
<dbReference type="Pfam" id="PF07334">
    <property type="entry name" value="IFP_35_N"/>
    <property type="match status" value="1"/>
</dbReference>
<evidence type="ECO:0000256" key="18">
    <source>
        <dbReference type="SAM" id="Coils"/>
    </source>
</evidence>
<keyword evidence="9" id="KW-0964">Secreted</keyword>
<name>A0A8J7P4E8_ATRSP</name>
<feature type="domain" description="RRM" evidence="19">
    <location>
        <begin position="342"/>
        <end position="436"/>
    </location>
</feature>
<dbReference type="InterPro" id="IPR009909">
    <property type="entry name" value="Nmi/IFP35_dom"/>
</dbReference>
<dbReference type="InterPro" id="IPR008991">
    <property type="entry name" value="Translation_prot_SH3-like_sf"/>
</dbReference>
<dbReference type="InterPro" id="IPR001141">
    <property type="entry name" value="Ribosomal_eL27"/>
</dbReference>
<evidence type="ECO:0000256" key="17">
    <source>
        <dbReference type="PROSITE-ProRule" id="PRU00176"/>
    </source>
</evidence>
<feature type="non-terminal residue" evidence="20">
    <location>
        <position position="1"/>
    </location>
</feature>
<evidence type="ECO:0000256" key="7">
    <source>
        <dbReference type="ARBA" id="ARBA00010081"/>
    </source>
</evidence>
<reference evidence="20" key="1">
    <citation type="journal article" date="2021" name="Cell">
        <title>Tracing the genetic footprints of vertebrate landing in non-teleost ray-finned fishes.</title>
        <authorList>
            <person name="Bi X."/>
            <person name="Wang K."/>
            <person name="Yang L."/>
            <person name="Pan H."/>
            <person name="Jiang H."/>
            <person name="Wei Q."/>
            <person name="Fang M."/>
            <person name="Yu H."/>
            <person name="Zhu C."/>
            <person name="Cai Y."/>
            <person name="He Y."/>
            <person name="Gan X."/>
            <person name="Zeng H."/>
            <person name="Yu D."/>
            <person name="Zhu Y."/>
            <person name="Jiang H."/>
            <person name="Qiu Q."/>
            <person name="Yang H."/>
            <person name="Zhang Y.E."/>
            <person name="Wang W."/>
            <person name="Zhu M."/>
            <person name="He S."/>
            <person name="Zhang G."/>
        </authorList>
    </citation>
    <scope>NUCLEOTIDE SEQUENCE</scope>
    <source>
        <strain evidence="20">Allg_001</strain>
    </source>
</reference>
<dbReference type="GO" id="GO:0005634">
    <property type="term" value="C:nucleus"/>
    <property type="evidence" value="ECO:0007669"/>
    <property type="project" value="UniProtKB-SubCell"/>
</dbReference>
<proteinExistence type="inferred from homology"/>
<dbReference type="InterPro" id="IPR041991">
    <property type="entry name" value="Ribosomal_eL27_KOW"/>
</dbReference>
<dbReference type="PANTHER" id="PTHR15225:SF1">
    <property type="entry name" value="INTERFERON-INDUCED 35 KDA PROTEIN"/>
    <property type="match status" value="1"/>
</dbReference>
<dbReference type="EMBL" id="JAAWVO010065587">
    <property type="protein sequence ID" value="MBN3323533.1"/>
    <property type="molecule type" value="Genomic_DNA"/>
</dbReference>
<evidence type="ECO:0000256" key="15">
    <source>
        <dbReference type="ARBA" id="ARBA00035224"/>
    </source>
</evidence>
<evidence type="ECO:0000256" key="14">
    <source>
        <dbReference type="ARBA" id="ARBA00023274"/>
    </source>
</evidence>
<protein>
    <recommendedName>
        <fullName evidence="15">Large ribosomal subunit protein eL27</fullName>
    </recommendedName>
    <alternativeName>
        <fullName evidence="16">60S ribosomal protein L27</fullName>
    </alternativeName>
</protein>
<evidence type="ECO:0000313" key="20">
    <source>
        <dbReference type="EMBL" id="MBN3323533.1"/>
    </source>
</evidence>
<evidence type="ECO:0000256" key="5">
    <source>
        <dbReference type="ARBA" id="ARBA00004613"/>
    </source>
</evidence>
<evidence type="ECO:0000313" key="21">
    <source>
        <dbReference type="Proteomes" id="UP000736164"/>
    </source>
</evidence>
<evidence type="ECO:0000256" key="6">
    <source>
        <dbReference type="ARBA" id="ARBA00009124"/>
    </source>
</evidence>
<sequence>MGKFMKPGKVVMVLAGRYAGRKAVIVKNIDDGTSDRPYSHALVSGIDRYPRKVTTSMGKKKVAKRSKIKAFVKVYNYNHLMPTRYSVDIPLDKTIVNKDVFRDPALKRKARREAKVKFEESLWEPDILPTVDAILQPLALSPATYCIMEKQPWMIETHVEICDQIITDQNDLRNDRDKLQQMTEEFKLRSVKLKQQCQDEEVERSLTLDTGKEKLAELQLEEQKLQEEAERLQTELRHVDEMNQQLKQETQVTTAVPERKVVFTGATGEEGSSSFDMNPRIVYPMEGGTALITFEDEEVAQKILSMNYHDVQLEECSIRLEARPVQLLMPSYIEVETHVSNRRILVSNLPKDVEESRLLDKLELFFSKSRNGGGEVESLEMLHDSGTVVITFLEDTIAKRLTDMENHTVDLLGKKYRLRVTPFLNGKIMDLQTRVSESRRTVQLVGIPNIMEEDNMQDNLEIHFQKSSNGGGEVDAFLYSPLGKTALAVFEEDSPESA</sequence>
<dbReference type="GO" id="GO:0003735">
    <property type="term" value="F:structural constituent of ribosome"/>
    <property type="evidence" value="ECO:0007669"/>
    <property type="project" value="InterPro"/>
</dbReference>
<keyword evidence="10" id="KW-0399">Innate immunity</keyword>
<evidence type="ECO:0000256" key="16">
    <source>
        <dbReference type="ARBA" id="ARBA00035329"/>
    </source>
</evidence>
<dbReference type="GO" id="GO:0003723">
    <property type="term" value="F:RNA binding"/>
    <property type="evidence" value="ECO:0007669"/>
    <property type="project" value="UniProtKB-UniRule"/>
</dbReference>
<keyword evidence="11" id="KW-0391">Immunity</keyword>
<dbReference type="CDD" id="cd06090">
    <property type="entry name" value="KOW_RPL27"/>
    <property type="match status" value="1"/>
</dbReference>
<dbReference type="GO" id="GO:0006412">
    <property type="term" value="P:translation"/>
    <property type="evidence" value="ECO:0007669"/>
    <property type="project" value="InterPro"/>
</dbReference>
<dbReference type="GO" id="GO:0005840">
    <property type="term" value="C:ribosome"/>
    <property type="evidence" value="ECO:0007669"/>
    <property type="project" value="UniProtKB-KW"/>
</dbReference>
<keyword evidence="17" id="KW-0694">RNA-binding</keyword>
<dbReference type="Pfam" id="PF00467">
    <property type="entry name" value="KOW"/>
    <property type="match status" value="1"/>
</dbReference>
<dbReference type="AlphaFoldDB" id="A0A8J7P4E8"/>
<evidence type="ECO:0000256" key="9">
    <source>
        <dbReference type="ARBA" id="ARBA00022525"/>
    </source>
</evidence>
<dbReference type="InterPro" id="IPR012677">
    <property type="entry name" value="Nucleotide-bd_a/b_plait_sf"/>
</dbReference>
<dbReference type="InterPro" id="IPR009938">
    <property type="entry name" value="Nmi/IFP35_N"/>
</dbReference>
<dbReference type="GO" id="GO:0005829">
    <property type="term" value="C:cytosol"/>
    <property type="evidence" value="ECO:0007669"/>
    <property type="project" value="UniProtKB-SubCell"/>
</dbReference>
<dbReference type="InterPro" id="IPR005824">
    <property type="entry name" value="KOW"/>
</dbReference>
<comment type="similarity">
    <text evidence="6">Belongs to the eukaryotic ribosomal protein eL27 family.</text>
</comment>
<dbReference type="GO" id="GO:0045088">
    <property type="term" value="P:regulation of innate immune response"/>
    <property type="evidence" value="ECO:0007669"/>
    <property type="project" value="UniProtKB-ARBA"/>
</dbReference>
<keyword evidence="8" id="KW-0963">Cytoplasm</keyword>
<comment type="caution">
    <text evidence="20">The sequence shown here is derived from an EMBL/GenBank/DDBJ whole genome shotgun (WGS) entry which is preliminary data.</text>
</comment>
<dbReference type="SUPFAM" id="SSF50104">
    <property type="entry name" value="Translation proteins SH3-like domain"/>
    <property type="match status" value="1"/>
</dbReference>
<evidence type="ECO:0000256" key="3">
    <source>
        <dbReference type="ARBA" id="ARBA00004427"/>
    </source>
</evidence>
<gene>
    <name evidence="20" type="primary">Rpl27</name>
    <name evidence="20" type="ORF">GTO95_0001391</name>
</gene>
<dbReference type="Proteomes" id="UP000736164">
    <property type="component" value="Unassembled WGS sequence"/>
</dbReference>
<dbReference type="InterPro" id="IPR000504">
    <property type="entry name" value="RRM_dom"/>
</dbReference>
<evidence type="ECO:0000256" key="8">
    <source>
        <dbReference type="ARBA" id="ARBA00022490"/>
    </source>
</evidence>
<comment type="function">
    <text evidence="1">Component of the large ribosomal subunit.</text>
</comment>
<organism evidence="20 21">
    <name type="scientific">Atractosteus spatula</name>
    <name type="common">Alligator gar</name>
    <name type="synonym">Lepisosteus spatula</name>
    <dbReference type="NCBI Taxonomy" id="7917"/>
    <lineage>
        <taxon>Eukaryota</taxon>
        <taxon>Metazoa</taxon>
        <taxon>Chordata</taxon>
        <taxon>Craniata</taxon>
        <taxon>Vertebrata</taxon>
        <taxon>Euteleostomi</taxon>
        <taxon>Actinopterygii</taxon>
        <taxon>Neopterygii</taxon>
        <taxon>Holostei</taxon>
        <taxon>Semionotiformes</taxon>
        <taxon>Lepisosteidae</taxon>
        <taxon>Atractosteus</taxon>
    </lineage>
</organism>
<evidence type="ECO:0000256" key="13">
    <source>
        <dbReference type="ARBA" id="ARBA00023242"/>
    </source>
</evidence>
<dbReference type="InterPro" id="IPR038655">
    <property type="entry name" value="Ribosomal_eL27_sf"/>
</dbReference>
<feature type="non-terminal residue" evidence="20">
    <location>
        <position position="498"/>
    </location>
</feature>
<accession>A0A8J7P4E8</accession>
<dbReference type="InterPro" id="IPR035979">
    <property type="entry name" value="RBD_domain_sf"/>
</dbReference>
<feature type="coiled-coil region" evidence="18">
    <location>
        <begin position="208"/>
        <end position="249"/>
    </location>
</feature>
<comment type="subcellular location">
    <subcellularLocation>
        <location evidence="4">Cytoplasm</location>
        <location evidence="4">Cytosol</location>
    </subcellularLocation>
    <subcellularLocation>
        <location evidence="2">Nucleus</location>
    </subcellularLocation>
    <subcellularLocation>
        <location evidence="3">Rough endoplasmic reticulum</location>
    </subcellularLocation>
    <subcellularLocation>
        <location evidence="5">Secreted</location>
    </subcellularLocation>
</comment>
<dbReference type="GO" id="GO:1990904">
    <property type="term" value="C:ribonucleoprotein complex"/>
    <property type="evidence" value="ECO:0007669"/>
    <property type="project" value="UniProtKB-KW"/>
</dbReference>
<keyword evidence="13" id="KW-0539">Nucleus</keyword>
<dbReference type="Gene3D" id="3.30.70.330">
    <property type="match status" value="1"/>
</dbReference>
<dbReference type="GO" id="GO:0045087">
    <property type="term" value="P:innate immune response"/>
    <property type="evidence" value="ECO:0007669"/>
    <property type="project" value="UniProtKB-KW"/>
</dbReference>